<evidence type="ECO:0000313" key="10">
    <source>
        <dbReference type="Proteomes" id="UP000504603"/>
    </source>
</evidence>
<feature type="domain" description="HTH myb-type" evidence="9">
    <location>
        <begin position="7"/>
        <end position="58"/>
    </location>
</feature>
<keyword evidence="5" id="KW-0804">Transcription</keyword>
<feature type="domain" description="Myb-like" evidence="8">
    <location>
        <begin position="2"/>
        <end position="54"/>
    </location>
</feature>
<organism evidence="10 11">
    <name type="scientific">Momordica charantia</name>
    <name type="common">Bitter gourd</name>
    <name type="synonym">Balsam pear</name>
    <dbReference type="NCBI Taxonomy" id="3673"/>
    <lineage>
        <taxon>Eukaryota</taxon>
        <taxon>Viridiplantae</taxon>
        <taxon>Streptophyta</taxon>
        <taxon>Embryophyta</taxon>
        <taxon>Tracheophyta</taxon>
        <taxon>Spermatophyta</taxon>
        <taxon>Magnoliopsida</taxon>
        <taxon>eudicotyledons</taxon>
        <taxon>Gunneridae</taxon>
        <taxon>Pentapetalae</taxon>
        <taxon>rosids</taxon>
        <taxon>fabids</taxon>
        <taxon>Cucurbitales</taxon>
        <taxon>Cucurbitaceae</taxon>
        <taxon>Momordiceae</taxon>
        <taxon>Momordica</taxon>
    </lineage>
</organism>
<keyword evidence="3" id="KW-0805">Transcription regulation</keyword>
<dbReference type="CDD" id="cd00167">
    <property type="entry name" value="SANT"/>
    <property type="match status" value="2"/>
</dbReference>
<dbReference type="FunFam" id="1.10.10.60:FF:000011">
    <property type="entry name" value="Myb transcription factor"/>
    <property type="match status" value="1"/>
</dbReference>
<dbReference type="InterPro" id="IPR017930">
    <property type="entry name" value="Myb_dom"/>
</dbReference>
<evidence type="ECO:0000313" key="11">
    <source>
        <dbReference type="RefSeq" id="XP_022134328.1"/>
    </source>
</evidence>
<dbReference type="Proteomes" id="UP000504603">
    <property type="component" value="Unplaced"/>
</dbReference>
<evidence type="ECO:0000259" key="9">
    <source>
        <dbReference type="PROSITE" id="PS51294"/>
    </source>
</evidence>
<feature type="region of interest" description="Disordered" evidence="7">
    <location>
        <begin position="121"/>
        <end position="149"/>
    </location>
</feature>
<accession>A0A6J1C1P8</accession>
<dbReference type="GO" id="GO:0003700">
    <property type="term" value="F:DNA-binding transcription factor activity"/>
    <property type="evidence" value="ECO:0007669"/>
    <property type="project" value="InterPro"/>
</dbReference>
<dbReference type="KEGG" id="mcha:111006614"/>
<evidence type="ECO:0000256" key="6">
    <source>
        <dbReference type="ARBA" id="ARBA00023242"/>
    </source>
</evidence>
<feature type="domain" description="Myb-like" evidence="8">
    <location>
        <begin position="55"/>
        <end position="105"/>
    </location>
</feature>
<dbReference type="InterPro" id="IPR001005">
    <property type="entry name" value="SANT/Myb"/>
</dbReference>
<dbReference type="PROSITE" id="PS51294">
    <property type="entry name" value="HTH_MYB"/>
    <property type="match status" value="2"/>
</dbReference>
<evidence type="ECO:0000256" key="5">
    <source>
        <dbReference type="ARBA" id="ARBA00023163"/>
    </source>
</evidence>
<gene>
    <name evidence="11" type="primary">LOC111006614</name>
</gene>
<evidence type="ECO:0000259" key="8">
    <source>
        <dbReference type="PROSITE" id="PS50090"/>
    </source>
</evidence>
<dbReference type="Pfam" id="PF00249">
    <property type="entry name" value="Myb_DNA-binding"/>
    <property type="match status" value="2"/>
</dbReference>
<reference evidence="11" key="1">
    <citation type="submission" date="2025-08" db="UniProtKB">
        <authorList>
            <consortium name="RefSeq"/>
        </authorList>
    </citation>
    <scope>IDENTIFICATION</scope>
    <source>
        <strain evidence="11">OHB3-1</strain>
    </source>
</reference>
<dbReference type="GO" id="GO:0005634">
    <property type="term" value="C:nucleus"/>
    <property type="evidence" value="ECO:0007669"/>
    <property type="project" value="UniProtKB-SubCell"/>
</dbReference>
<dbReference type="PANTHER" id="PTHR45675:SF17">
    <property type="entry name" value="MYB TRANSCRIPTION FACTOR"/>
    <property type="match status" value="1"/>
</dbReference>
<keyword evidence="6" id="KW-0539">Nucleus</keyword>
<dbReference type="SMART" id="SM00717">
    <property type="entry name" value="SANT"/>
    <property type="match status" value="2"/>
</dbReference>
<feature type="domain" description="HTH myb-type" evidence="9">
    <location>
        <begin position="59"/>
        <end position="109"/>
    </location>
</feature>
<dbReference type="RefSeq" id="XP_022134328.1">
    <property type="nucleotide sequence ID" value="XM_022278636.1"/>
</dbReference>
<keyword evidence="10" id="KW-1185">Reference proteome</keyword>
<dbReference type="PANTHER" id="PTHR45675">
    <property type="entry name" value="MYB TRANSCRIPTION FACTOR-RELATED-RELATED"/>
    <property type="match status" value="1"/>
</dbReference>
<evidence type="ECO:0000256" key="1">
    <source>
        <dbReference type="ARBA" id="ARBA00004123"/>
    </source>
</evidence>
<protein>
    <submittedName>
        <fullName evidence="11">Myb-related protein 305-like</fullName>
    </submittedName>
</protein>
<dbReference type="Gene3D" id="1.10.10.60">
    <property type="entry name" value="Homeodomain-like"/>
    <property type="match status" value="2"/>
</dbReference>
<dbReference type="PROSITE" id="PS50090">
    <property type="entry name" value="MYB_LIKE"/>
    <property type="match status" value="2"/>
</dbReference>
<dbReference type="OrthoDB" id="2143914at2759"/>
<dbReference type="SUPFAM" id="SSF46689">
    <property type="entry name" value="Homeodomain-like"/>
    <property type="match status" value="1"/>
</dbReference>
<proteinExistence type="predicted"/>
<dbReference type="AlphaFoldDB" id="A0A6J1C1P8"/>
<dbReference type="InterPro" id="IPR044676">
    <property type="entry name" value="EOBI/EOBII-like_plant"/>
</dbReference>
<keyword evidence="2" id="KW-0677">Repeat</keyword>
<evidence type="ECO:0000256" key="7">
    <source>
        <dbReference type="SAM" id="MobiDB-lite"/>
    </source>
</evidence>
<dbReference type="FunFam" id="1.10.10.60:FF:000517">
    <property type="entry name" value="MYB-related transcription factor"/>
    <property type="match status" value="1"/>
</dbReference>
<dbReference type="InterPro" id="IPR009057">
    <property type="entry name" value="Homeodomain-like_sf"/>
</dbReference>
<evidence type="ECO:0000256" key="2">
    <source>
        <dbReference type="ARBA" id="ARBA00022737"/>
    </source>
</evidence>
<keyword evidence="4" id="KW-0238">DNA-binding</keyword>
<dbReference type="GeneID" id="111006614"/>
<dbReference type="GO" id="GO:0043565">
    <property type="term" value="F:sequence-specific DNA binding"/>
    <property type="evidence" value="ECO:0007669"/>
    <property type="project" value="InterPro"/>
</dbReference>
<name>A0A6J1C1P8_MOMCH</name>
<comment type="subcellular location">
    <subcellularLocation>
        <location evidence="1">Nucleus</location>
    </subcellularLocation>
</comment>
<sequence length="240" mass="27321">MEQGWTKGPWTPEEDRLLSQYVEVHGEGRWTSVAIGSGLNRNGKSCRLRWVNYLRPGLKRCHLSPQEEAIIIELHALWGNRWSTIARYLPGRTDNEIKNYWRTHFKKPKLEKKLEMKKTITTATSQKQPKRKAHNNNKTAQTTSKYEEKLSDEQNQMMMKPCGREDSAVVFADPDAMADHQCFLYEDFTSWAAVAAATAEDVLWSGVWDAADQSDQVLGGSSLCLGEDDSNIFCNGGFFL</sequence>
<evidence type="ECO:0000256" key="4">
    <source>
        <dbReference type="ARBA" id="ARBA00023125"/>
    </source>
</evidence>
<evidence type="ECO:0000256" key="3">
    <source>
        <dbReference type="ARBA" id="ARBA00023015"/>
    </source>
</evidence>